<dbReference type="InterPro" id="IPR036791">
    <property type="entry name" value="Ribosomal_bL9_C_sf"/>
</dbReference>
<dbReference type="NCBIfam" id="TIGR00158">
    <property type="entry name" value="L9"/>
    <property type="match status" value="1"/>
</dbReference>
<evidence type="ECO:0000256" key="1">
    <source>
        <dbReference type="ARBA" id="ARBA00003058"/>
    </source>
</evidence>
<dbReference type="SUPFAM" id="SSF55653">
    <property type="entry name" value="Ribosomal protein L9 C-domain"/>
    <property type="match status" value="1"/>
</dbReference>
<dbReference type="HAMAP" id="MF_00503">
    <property type="entry name" value="Ribosomal_bL9"/>
    <property type="match status" value="1"/>
</dbReference>
<dbReference type="InterPro" id="IPR020069">
    <property type="entry name" value="Ribosomal_bL9_C"/>
</dbReference>
<keyword evidence="5 8" id="KW-0689">Ribosomal protein</keyword>
<dbReference type="SUPFAM" id="SSF55658">
    <property type="entry name" value="L9 N-domain-like"/>
    <property type="match status" value="1"/>
</dbReference>
<reference evidence="10 11" key="1">
    <citation type="submission" date="2018-08" db="EMBL/GenBank/DDBJ databases">
        <title>The metabolism and importance of syntrophic acetate oxidation coupled to methane or sulfide production in haloalkaline environments.</title>
        <authorList>
            <person name="Timmers P.H.A."/>
            <person name="Vavourakis C.D."/>
            <person name="Sorokin D.Y."/>
            <person name="Sinninghe Damste J.S."/>
            <person name="Muyzer G."/>
            <person name="Stams A.J.M."/>
            <person name="Plugge C.M."/>
        </authorList>
    </citation>
    <scope>NUCLEOTIDE SEQUENCE [LARGE SCALE GENOMIC DNA]</scope>
    <source>
        <strain evidence="10">MSAO_Bac1</strain>
    </source>
</reference>
<dbReference type="InterPro" id="IPR020070">
    <property type="entry name" value="Ribosomal_bL9_N"/>
</dbReference>
<evidence type="ECO:0000256" key="8">
    <source>
        <dbReference type="HAMAP-Rule" id="MF_00503"/>
    </source>
</evidence>
<dbReference type="Pfam" id="PF03948">
    <property type="entry name" value="Ribosomal_L9_C"/>
    <property type="match status" value="1"/>
</dbReference>
<evidence type="ECO:0000259" key="9">
    <source>
        <dbReference type="PROSITE" id="PS00651"/>
    </source>
</evidence>
<sequence length="147" mass="16653">MKIILQQEVSNLGERGEVKEVADGYARNYLIPKGYAIEATPKALKDLEYQQKILERKEKEEFEKMKNLAEKMDQKEIKLRAKVGSGGKLFGSITSKDIAGALEEEGIKIDRRKIDLPDPIRGLGVYNIQVKLHPEITAEIKVTVEEE</sequence>
<comment type="function">
    <text evidence="1 8">Binds to the 23S rRNA.</text>
</comment>
<dbReference type="InterPro" id="IPR020594">
    <property type="entry name" value="Ribosomal_bL9_bac/chp"/>
</dbReference>
<dbReference type="GO" id="GO:0005840">
    <property type="term" value="C:ribosome"/>
    <property type="evidence" value="ECO:0007669"/>
    <property type="project" value="UniProtKB-KW"/>
</dbReference>
<dbReference type="InterPro" id="IPR000244">
    <property type="entry name" value="Ribosomal_bL9"/>
</dbReference>
<evidence type="ECO:0000313" key="10">
    <source>
        <dbReference type="EMBL" id="RQD76707.1"/>
    </source>
</evidence>
<comment type="caution">
    <text evidence="10">The sequence shown here is derived from an EMBL/GenBank/DDBJ whole genome shotgun (WGS) entry which is preliminary data.</text>
</comment>
<name>A0A424YFS5_9FIRM</name>
<keyword evidence="4 8" id="KW-0694">RNA-binding</keyword>
<dbReference type="Proteomes" id="UP000285138">
    <property type="component" value="Unassembled WGS sequence"/>
</dbReference>
<dbReference type="GO" id="GO:0006412">
    <property type="term" value="P:translation"/>
    <property type="evidence" value="ECO:0007669"/>
    <property type="project" value="UniProtKB-UniRule"/>
</dbReference>
<evidence type="ECO:0000256" key="3">
    <source>
        <dbReference type="ARBA" id="ARBA00022730"/>
    </source>
</evidence>
<dbReference type="EMBL" id="QZAA01000111">
    <property type="protein sequence ID" value="RQD76707.1"/>
    <property type="molecule type" value="Genomic_DNA"/>
</dbReference>
<gene>
    <name evidence="8" type="primary">rplI</name>
    <name evidence="10" type="ORF">D5R97_03740</name>
</gene>
<dbReference type="FunFam" id="3.10.430.100:FF:000002">
    <property type="entry name" value="50S ribosomal protein L9"/>
    <property type="match status" value="1"/>
</dbReference>
<accession>A0A424YFS5</accession>
<keyword evidence="3 8" id="KW-0699">rRNA-binding</keyword>
<evidence type="ECO:0000256" key="4">
    <source>
        <dbReference type="ARBA" id="ARBA00022884"/>
    </source>
</evidence>
<evidence type="ECO:0000256" key="6">
    <source>
        <dbReference type="ARBA" id="ARBA00023274"/>
    </source>
</evidence>
<dbReference type="Gene3D" id="3.10.430.100">
    <property type="entry name" value="Ribosomal protein L9, C-terminal domain"/>
    <property type="match status" value="1"/>
</dbReference>
<evidence type="ECO:0000256" key="2">
    <source>
        <dbReference type="ARBA" id="ARBA00010605"/>
    </source>
</evidence>
<dbReference type="GO" id="GO:0003735">
    <property type="term" value="F:structural constituent of ribosome"/>
    <property type="evidence" value="ECO:0007669"/>
    <property type="project" value="InterPro"/>
</dbReference>
<dbReference type="Pfam" id="PF01281">
    <property type="entry name" value="Ribosomal_L9_N"/>
    <property type="match status" value="1"/>
</dbReference>
<dbReference type="PROSITE" id="PS00651">
    <property type="entry name" value="RIBOSOMAL_L9"/>
    <property type="match status" value="1"/>
</dbReference>
<keyword evidence="6 8" id="KW-0687">Ribonucleoprotein</keyword>
<dbReference type="InterPro" id="IPR009027">
    <property type="entry name" value="Ribosomal_bL9/RNase_H1_N"/>
</dbReference>
<organism evidence="10 11">
    <name type="scientific">Candidatus Syntrophonatronum acetioxidans</name>
    <dbReference type="NCBI Taxonomy" id="1795816"/>
    <lineage>
        <taxon>Bacteria</taxon>
        <taxon>Bacillati</taxon>
        <taxon>Bacillota</taxon>
        <taxon>Clostridia</taxon>
        <taxon>Eubacteriales</taxon>
        <taxon>Syntrophomonadaceae</taxon>
        <taxon>Candidatus Syntrophonatronum</taxon>
    </lineage>
</organism>
<dbReference type="FunFam" id="3.40.5.10:FF:000002">
    <property type="entry name" value="50S ribosomal protein L9"/>
    <property type="match status" value="1"/>
</dbReference>
<evidence type="ECO:0000256" key="7">
    <source>
        <dbReference type="ARBA" id="ARBA00035292"/>
    </source>
</evidence>
<protein>
    <recommendedName>
        <fullName evidence="7 8">Large ribosomal subunit protein bL9</fullName>
    </recommendedName>
</protein>
<dbReference type="Gene3D" id="3.40.5.10">
    <property type="entry name" value="Ribosomal protein L9, N-terminal domain"/>
    <property type="match status" value="1"/>
</dbReference>
<feature type="domain" description="Ribosomal protein L9" evidence="9">
    <location>
        <begin position="13"/>
        <end position="40"/>
    </location>
</feature>
<evidence type="ECO:0000313" key="11">
    <source>
        <dbReference type="Proteomes" id="UP000285138"/>
    </source>
</evidence>
<dbReference type="GO" id="GO:1990904">
    <property type="term" value="C:ribonucleoprotein complex"/>
    <property type="evidence" value="ECO:0007669"/>
    <property type="project" value="UniProtKB-KW"/>
</dbReference>
<dbReference type="AlphaFoldDB" id="A0A424YFS5"/>
<dbReference type="PANTHER" id="PTHR21368">
    <property type="entry name" value="50S RIBOSOMAL PROTEIN L9"/>
    <property type="match status" value="1"/>
</dbReference>
<proteinExistence type="inferred from homology"/>
<dbReference type="InterPro" id="IPR036935">
    <property type="entry name" value="Ribosomal_bL9_N_sf"/>
</dbReference>
<evidence type="ECO:0000256" key="5">
    <source>
        <dbReference type="ARBA" id="ARBA00022980"/>
    </source>
</evidence>
<dbReference type="GO" id="GO:0019843">
    <property type="term" value="F:rRNA binding"/>
    <property type="evidence" value="ECO:0007669"/>
    <property type="project" value="UniProtKB-UniRule"/>
</dbReference>
<comment type="similarity">
    <text evidence="2 8">Belongs to the bacterial ribosomal protein bL9 family.</text>
</comment>